<keyword evidence="9" id="KW-0226">DNA condensation</keyword>
<gene>
    <name evidence="12" type="ORF">QBZ16_003058</name>
</gene>
<evidence type="ECO:0000256" key="3">
    <source>
        <dbReference type="ARBA" id="ARBA00009471"/>
    </source>
</evidence>
<dbReference type="PANTHER" id="PTHR13108:SF9">
    <property type="entry name" value="CONDENSIN COMPLEX SUBUNIT 2"/>
    <property type="match status" value="1"/>
</dbReference>
<dbReference type="Pfam" id="PF05786">
    <property type="entry name" value="Cnd2"/>
    <property type="match status" value="2"/>
</dbReference>
<dbReference type="GO" id="GO:0005737">
    <property type="term" value="C:cytoplasm"/>
    <property type="evidence" value="ECO:0007669"/>
    <property type="project" value="UniProtKB-SubCell"/>
</dbReference>
<dbReference type="InterPro" id="IPR022816">
    <property type="entry name" value="Condensin_barren_su2"/>
</dbReference>
<accession>A0AAD9MJ55</accession>
<evidence type="ECO:0000256" key="2">
    <source>
        <dbReference type="ARBA" id="ARBA00004496"/>
    </source>
</evidence>
<evidence type="ECO:0000313" key="12">
    <source>
        <dbReference type="EMBL" id="KAK2079367.1"/>
    </source>
</evidence>
<keyword evidence="5" id="KW-0158">Chromosome</keyword>
<dbReference type="PANTHER" id="PTHR13108">
    <property type="entry name" value="CONDENSIN COMPLEX SUBUNIT 2"/>
    <property type="match status" value="1"/>
</dbReference>
<feature type="compositionally biased region" description="Acidic residues" evidence="11">
    <location>
        <begin position="98"/>
        <end position="109"/>
    </location>
</feature>
<dbReference type="AlphaFoldDB" id="A0AAD9MJ55"/>
<proteinExistence type="inferred from homology"/>
<feature type="compositionally biased region" description="Acidic residues" evidence="11">
    <location>
        <begin position="314"/>
        <end position="326"/>
    </location>
</feature>
<feature type="region of interest" description="Disordered" evidence="11">
    <location>
        <begin position="298"/>
        <end position="344"/>
    </location>
</feature>
<keyword evidence="8" id="KW-0498">Mitosis</keyword>
<dbReference type="GO" id="GO:0000796">
    <property type="term" value="C:condensin complex"/>
    <property type="evidence" value="ECO:0007669"/>
    <property type="project" value="InterPro"/>
</dbReference>
<evidence type="ECO:0000256" key="10">
    <source>
        <dbReference type="ARBA" id="ARBA00023306"/>
    </source>
</evidence>
<protein>
    <recommendedName>
        <fullName evidence="4">Condensin complex subunit 2</fullName>
    </recommendedName>
</protein>
<evidence type="ECO:0000256" key="6">
    <source>
        <dbReference type="ARBA" id="ARBA00022490"/>
    </source>
</evidence>
<keyword evidence="13" id="KW-1185">Reference proteome</keyword>
<keyword evidence="10" id="KW-0131">Cell cycle</keyword>
<keyword evidence="6" id="KW-0963">Cytoplasm</keyword>
<evidence type="ECO:0000256" key="1">
    <source>
        <dbReference type="ARBA" id="ARBA00004286"/>
    </source>
</evidence>
<evidence type="ECO:0000256" key="5">
    <source>
        <dbReference type="ARBA" id="ARBA00022454"/>
    </source>
</evidence>
<dbReference type="GO" id="GO:0051301">
    <property type="term" value="P:cell division"/>
    <property type="evidence" value="ECO:0007669"/>
    <property type="project" value="UniProtKB-KW"/>
</dbReference>
<dbReference type="GO" id="GO:0003682">
    <property type="term" value="F:chromatin binding"/>
    <property type="evidence" value="ECO:0007669"/>
    <property type="project" value="TreeGrafter"/>
</dbReference>
<dbReference type="GO" id="GO:0007076">
    <property type="term" value="P:mitotic chromosome condensation"/>
    <property type="evidence" value="ECO:0007669"/>
    <property type="project" value="InterPro"/>
</dbReference>
<keyword evidence="7" id="KW-0132">Cell division</keyword>
<dbReference type="EMBL" id="JASFZW010000003">
    <property type="protein sequence ID" value="KAK2079367.1"/>
    <property type="molecule type" value="Genomic_DNA"/>
</dbReference>
<evidence type="ECO:0000313" key="13">
    <source>
        <dbReference type="Proteomes" id="UP001255856"/>
    </source>
</evidence>
<evidence type="ECO:0000256" key="4">
    <source>
        <dbReference type="ARBA" id="ARBA00016065"/>
    </source>
</evidence>
<organism evidence="12 13">
    <name type="scientific">Prototheca wickerhamii</name>
    <dbReference type="NCBI Taxonomy" id="3111"/>
    <lineage>
        <taxon>Eukaryota</taxon>
        <taxon>Viridiplantae</taxon>
        <taxon>Chlorophyta</taxon>
        <taxon>core chlorophytes</taxon>
        <taxon>Trebouxiophyceae</taxon>
        <taxon>Chlorellales</taxon>
        <taxon>Chlorellaceae</taxon>
        <taxon>Prototheca</taxon>
    </lineage>
</organism>
<dbReference type="Proteomes" id="UP001255856">
    <property type="component" value="Unassembled WGS sequence"/>
</dbReference>
<comment type="similarity">
    <text evidence="3">Belongs to the CND2 (condensin subunit 2) family.</text>
</comment>
<comment type="subcellular location">
    <subcellularLocation>
        <location evidence="1">Chromosome</location>
    </subcellularLocation>
    <subcellularLocation>
        <location evidence="2">Cytoplasm</location>
    </subcellularLocation>
</comment>
<reference evidence="12" key="1">
    <citation type="submission" date="2021-01" db="EMBL/GenBank/DDBJ databases">
        <authorList>
            <person name="Eckstrom K.M.E."/>
        </authorList>
    </citation>
    <scope>NUCLEOTIDE SEQUENCE</scope>
    <source>
        <strain evidence="12">UVCC 0001</strain>
    </source>
</reference>
<evidence type="ECO:0000256" key="8">
    <source>
        <dbReference type="ARBA" id="ARBA00022776"/>
    </source>
</evidence>
<evidence type="ECO:0000256" key="7">
    <source>
        <dbReference type="ARBA" id="ARBA00022618"/>
    </source>
</evidence>
<feature type="region of interest" description="Disordered" evidence="11">
    <location>
        <begin position="98"/>
        <end position="128"/>
    </location>
</feature>
<name>A0AAD9MJ55_PROWI</name>
<evidence type="ECO:0000256" key="9">
    <source>
        <dbReference type="ARBA" id="ARBA00023067"/>
    </source>
</evidence>
<sequence length="539" mass="57539">MEAPPENSGLSAGDLKSLLGQCLKLATENKITSKNTWALPLIEHLDDLIKSEQESTNFQRASVTLDAGVKIYGTRVDSVHVETFKILGGLGRAGGVEGDGDIAGDDGDLEGGLNPAEKKRASKHHTFDPEATLESDVAALNLKQQDLVADSDEPLFQSAGQFEDGSAQGLMLNVFGVYKGCELMLDSLAVPERAVDECLRAARAPPPEPDLLESLAPFLQAWPYQGLETAAPDALEPCLVEMKRSTAQLASQEAPEAPEAGVRRAAEAVAQAMGEEGEPAHAWLKANVDPAVFEFQDSVPEYGGGEYADHDQAEYSEEESDAEEAPGEQAARQGGMHSMSASTGQLTQEALQWLITGNTAGKGWMGAGHWRYRAETQPGAAEEATGAGVAASKRARNAKPKHVLWKAADGHVGLAHGADDGYEADEWDVPADEDGNLELLPDARKVEAISVNYDRKAKHVDVKELKTLLWQEMEAQRSSSALSFQSLLDGIPPVSAAGPVENVSVHTCFICMLHLANEHGLRVLGGPTLATLDIQREAS</sequence>
<evidence type="ECO:0000256" key="11">
    <source>
        <dbReference type="SAM" id="MobiDB-lite"/>
    </source>
</evidence>
<comment type="caution">
    <text evidence="12">The sequence shown here is derived from an EMBL/GenBank/DDBJ whole genome shotgun (WGS) entry which is preliminary data.</text>
</comment>
<feature type="region of interest" description="Disordered" evidence="11">
    <location>
        <begin position="250"/>
        <end position="274"/>
    </location>
</feature>